<keyword evidence="3" id="KW-1185">Reference proteome</keyword>
<dbReference type="GO" id="GO:0005975">
    <property type="term" value="P:carbohydrate metabolic process"/>
    <property type="evidence" value="ECO:0007669"/>
    <property type="project" value="InterPro"/>
</dbReference>
<dbReference type="PANTHER" id="PTHR42732:SF1">
    <property type="entry name" value="BETA-MANNOSIDASE"/>
    <property type="match status" value="1"/>
</dbReference>
<dbReference type="Pfam" id="PF02836">
    <property type="entry name" value="Glyco_hydro_2_C"/>
    <property type="match status" value="1"/>
</dbReference>
<evidence type="ECO:0000313" key="3">
    <source>
        <dbReference type="Proteomes" id="UP000501623"/>
    </source>
</evidence>
<dbReference type="InterPro" id="IPR017853">
    <property type="entry name" value="GH"/>
</dbReference>
<organism evidence="2 3">
    <name type="scientific">Hymenobacter taeanensis</name>
    <dbReference type="NCBI Taxonomy" id="2735321"/>
    <lineage>
        <taxon>Bacteria</taxon>
        <taxon>Pseudomonadati</taxon>
        <taxon>Bacteroidota</taxon>
        <taxon>Cytophagia</taxon>
        <taxon>Cytophagales</taxon>
        <taxon>Hymenobacteraceae</taxon>
        <taxon>Hymenobacter</taxon>
    </lineage>
</organism>
<dbReference type="Gene3D" id="3.20.20.80">
    <property type="entry name" value="Glycosidases"/>
    <property type="match status" value="1"/>
</dbReference>
<dbReference type="RefSeq" id="WP_171593175.1">
    <property type="nucleotide sequence ID" value="NZ_CP053538.1"/>
</dbReference>
<dbReference type="AlphaFoldDB" id="A0A6M6BMM6"/>
<proteinExistence type="predicted"/>
<gene>
    <name evidence="2" type="ORF">HMJ29_20120</name>
</gene>
<dbReference type="InterPro" id="IPR051913">
    <property type="entry name" value="GH2_Domain-Containing"/>
</dbReference>
<accession>A0A6M6BMM6</accession>
<feature type="domain" description="Glycoside hydrolase family 2 catalytic" evidence="1">
    <location>
        <begin position="104"/>
        <end position="248"/>
    </location>
</feature>
<dbReference type="GO" id="GO:0004553">
    <property type="term" value="F:hydrolase activity, hydrolyzing O-glycosyl compounds"/>
    <property type="evidence" value="ECO:0007669"/>
    <property type="project" value="InterPro"/>
</dbReference>
<evidence type="ECO:0000313" key="2">
    <source>
        <dbReference type="EMBL" id="QJX49088.1"/>
    </source>
</evidence>
<evidence type="ECO:0000259" key="1">
    <source>
        <dbReference type="Pfam" id="PF02836"/>
    </source>
</evidence>
<dbReference type="KEGG" id="hts:HMJ29_20120"/>
<dbReference type="PANTHER" id="PTHR42732">
    <property type="entry name" value="BETA-GALACTOSIDASE"/>
    <property type="match status" value="1"/>
</dbReference>
<dbReference type="SUPFAM" id="SSF51445">
    <property type="entry name" value="(Trans)glycosidases"/>
    <property type="match status" value="1"/>
</dbReference>
<dbReference type="EMBL" id="CP053538">
    <property type="protein sequence ID" value="QJX49088.1"/>
    <property type="molecule type" value="Genomic_DNA"/>
</dbReference>
<sequence>MIFWTSDLVKGLQRWLLAGVISSCATVLVGACTPQQEENPPAQIPAGVVPVHLVHTAQGYLLQRAGKPYFVKGGAGLEHYDKLKAAGANSVRLWSGDYADDRLDEANRQGLTVLLGLWMVHESKKFDYYNNGEVERQKARLRQQVLRYRHHPALLGWSVGNEINYESANPQLYRAINDVARMIHELDPYHPVTTTLTSTLENLNRVKRLCPDLDFISINAFGNLISLPQRLKAQDWEGPYLVTEFGARGYWESPKTVWGASKEQTSTQKAQFTRERYKRSILGNPRECLGSYAFYWGNKFEYTATWFSLFTPTGEKTATVDALQELWTGTPPINLSPEIQEIRRNGRLAYSEQLRPNAEYGFELVASDPENDLLQATWQVAPEVKFEKEGETVPIEHCILKARGLKVILKTPEKIGAYRLSATVRDGKGSAATASLPFLVK</sequence>
<protein>
    <recommendedName>
        <fullName evidence="1">Glycoside hydrolase family 2 catalytic domain-containing protein</fullName>
    </recommendedName>
</protein>
<dbReference type="Proteomes" id="UP000501623">
    <property type="component" value="Chromosome"/>
</dbReference>
<reference evidence="2 3" key="1">
    <citation type="submission" date="2020-05" db="EMBL/GenBank/DDBJ databases">
        <title>Complete genome sequence of Hymenobacter sp. TS19 in Coasted Sand Dune.</title>
        <authorList>
            <person name="Lee J.-H."/>
            <person name="Jung J.-H."/>
            <person name="Jeong S."/>
            <person name="Zhao L."/>
            <person name="Kim M.-K."/>
            <person name="Seo H.-S."/>
            <person name="Lim S."/>
        </authorList>
    </citation>
    <scope>NUCLEOTIDE SEQUENCE [LARGE SCALE GENOMIC DNA]</scope>
    <source>
        <strain evidence="2 3">TS19</strain>
    </source>
</reference>
<dbReference type="InterPro" id="IPR006103">
    <property type="entry name" value="Glyco_hydro_2_cat"/>
</dbReference>
<name>A0A6M6BMM6_9BACT</name>